<evidence type="ECO:0000313" key="8">
    <source>
        <dbReference type="Proteomes" id="UP000503088"/>
    </source>
</evidence>
<gene>
    <name evidence="7" type="ORF">GXN76_12615</name>
</gene>
<sequence>MKRTRLALIGAMQEEIALFLEGMEGGTREEIAGISFYSGRIEGEPVVVCRSGVGKVNSALCTQILVDRFQVKKLIFTGVAGALDPELDIGDIVISASCQQHDVNVTALGFDPGMIPYQEVSIFKADPPLVRMAEEAARKVSPGKVVTGKILSGDQFIADPEEVRKLRLSFAGTCVEMEGAAVAQVCYQNRIPFVVIRSMSDRADSNADVNFAEFSAESARRSNDIVQRMLRNGDW</sequence>
<dbReference type="EMBL" id="CP048104">
    <property type="protein sequence ID" value="QKG86051.1"/>
    <property type="molecule type" value="Genomic_DNA"/>
</dbReference>
<reference evidence="7 8" key="1">
    <citation type="submission" date="2020-01" db="EMBL/GenBank/DDBJ databases">
        <authorList>
            <person name="Gulvik C.A."/>
            <person name="Batra D.G."/>
        </authorList>
    </citation>
    <scope>NUCLEOTIDE SEQUENCE [LARGE SCALE GENOMIC DNA]</scope>
    <source>
        <strain evidence="7 8">W9323</strain>
    </source>
</reference>
<evidence type="ECO:0000256" key="5">
    <source>
        <dbReference type="ARBA" id="ARBA00023167"/>
    </source>
</evidence>
<name>A0A7D4BS96_9BACL</name>
<dbReference type="Gene3D" id="3.40.50.1580">
    <property type="entry name" value="Nucleoside phosphorylase domain"/>
    <property type="match status" value="1"/>
</dbReference>
<dbReference type="GO" id="GO:0008782">
    <property type="term" value="F:adenosylhomocysteine nucleosidase activity"/>
    <property type="evidence" value="ECO:0007669"/>
    <property type="project" value="UniProtKB-EC"/>
</dbReference>
<keyword evidence="3" id="KW-0028">Amino-acid biosynthesis</keyword>
<evidence type="ECO:0000256" key="4">
    <source>
        <dbReference type="ARBA" id="ARBA00022801"/>
    </source>
</evidence>
<dbReference type="Proteomes" id="UP000503088">
    <property type="component" value="Chromosome"/>
</dbReference>
<accession>A0A7D4BS96</accession>
<evidence type="ECO:0000256" key="3">
    <source>
        <dbReference type="ARBA" id="ARBA00022605"/>
    </source>
</evidence>
<comment type="pathway">
    <text evidence="1">Amino-acid biosynthesis; L-methionine biosynthesis via salvage pathway; S-methyl-5-thio-alpha-D-ribose 1-phosphate from S-methyl-5'-thioadenosine (hydrolase route): step 1/2.</text>
</comment>
<evidence type="ECO:0000313" key="7">
    <source>
        <dbReference type="EMBL" id="QKG86051.1"/>
    </source>
</evidence>
<dbReference type="GO" id="GO:0019284">
    <property type="term" value="P:L-methionine salvage from S-adenosylmethionine"/>
    <property type="evidence" value="ECO:0007669"/>
    <property type="project" value="TreeGrafter"/>
</dbReference>
<dbReference type="GO" id="GO:0009164">
    <property type="term" value="P:nucleoside catabolic process"/>
    <property type="evidence" value="ECO:0007669"/>
    <property type="project" value="InterPro"/>
</dbReference>
<dbReference type="EC" id="3.2.2.9" evidence="2"/>
<keyword evidence="4 7" id="KW-0378">Hydrolase</keyword>
<dbReference type="GO" id="GO:0019509">
    <property type="term" value="P:L-methionine salvage from methylthioadenosine"/>
    <property type="evidence" value="ECO:0007669"/>
    <property type="project" value="UniProtKB-UniPathway"/>
</dbReference>
<proteinExistence type="predicted"/>
<organism evidence="7 8">
    <name type="scientific">Kroppenstedtia pulmonis</name>
    <dbReference type="NCBI Taxonomy" id="1380685"/>
    <lineage>
        <taxon>Bacteria</taxon>
        <taxon>Bacillati</taxon>
        <taxon>Bacillota</taxon>
        <taxon>Bacilli</taxon>
        <taxon>Bacillales</taxon>
        <taxon>Thermoactinomycetaceae</taxon>
        <taxon>Kroppenstedtia</taxon>
    </lineage>
</organism>
<dbReference type="AlphaFoldDB" id="A0A7D4BS96"/>
<dbReference type="NCBIfam" id="TIGR01704">
    <property type="entry name" value="MTA_SAH-Nsdase"/>
    <property type="match status" value="1"/>
</dbReference>
<keyword evidence="5" id="KW-0486">Methionine biosynthesis</keyword>
<feature type="domain" description="Nucleoside phosphorylase" evidence="6">
    <location>
        <begin position="5"/>
        <end position="231"/>
    </location>
</feature>
<dbReference type="InterPro" id="IPR010049">
    <property type="entry name" value="MTA_SAH_Nsdase"/>
</dbReference>
<evidence type="ECO:0000259" key="6">
    <source>
        <dbReference type="Pfam" id="PF01048"/>
    </source>
</evidence>
<dbReference type="Pfam" id="PF01048">
    <property type="entry name" value="PNP_UDP_1"/>
    <property type="match status" value="1"/>
</dbReference>
<dbReference type="CDD" id="cd09008">
    <property type="entry name" value="MTAN"/>
    <property type="match status" value="1"/>
</dbReference>
<evidence type="ECO:0000256" key="2">
    <source>
        <dbReference type="ARBA" id="ARBA00011974"/>
    </source>
</evidence>
<dbReference type="SUPFAM" id="SSF53167">
    <property type="entry name" value="Purine and uridine phosphorylases"/>
    <property type="match status" value="1"/>
</dbReference>
<keyword evidence="8" id="KW-1185">Reference proteome</keyword>
<dbReference type="GO" id="GO:0005829">
    <property type="term" value="C:cytosol"/>
    <property type="evidence" value="ECO:0007669"/>
    <property type="project" value="TreeGrafter"/>
</dbReference>
<protein>
    <recommendedName>
        <fullName evidence="2">adenosylhomocysteine nucleosidase</fullName>
        <ecNumber evidence="2">3.2.2.9</ecNumber>
    </recommendedName>
</protein>
<keyword evidence="7" id="KW-0326">Glycosidase</keyword>
<dbReference type="InterPro" id="IPR035994">
    <property type="entry name" value="Nucleoside_phosphorylase_sf"/>
</dbReference>
<dbReference type="UniPathway" id="UPA00904">
    <property type="reaction ID" value="UER00871"/>
</dbReference>
<dbReference type="PANTHER" id="PTHR46832">
    <property type="entry name" value="5'-METHYLTHIOADENOSINE/S-ADENOSYLHOMOCYSTEINE NUCLEOSIDASE"/>
    <property type="match status" value="1"/>
</dbReference>
<evidence type="ECO:0000256" key="1">
    <source>
        <dbReference type="ARBA" id="ARBA00004945"/>
    </source>
</evidence>
<dbReference type="PANTHER" id="PTHR46832:SF1">
    <property type="entry name" value="5'-METHYLTHIOADENOSINE_S-ADENOSYLHOMOCYSTEINE NUCLEOSIDASE"/>
    <property type="match status" value="1"/>
</dbReference>
<dbReference type="InterPro" id="IPR000845">
    <property type="entry name" value="Nucleoside_phosphorylase_d"/>
</dbReference>
<dbReference type="GO" id="GO:0008930">
    <property type="term" value="F:methylthioadenosine nucleosidase activity"/>
    <property type="evidence" value="ECO:0007669"/>
    <property type="project" value="InterPro"/>
</dbReference>
<dbReference type="NCBIfam" id="NF004079">
    <property type="entry name" value="PRK05584.1"/>
    <property type="match status" value="1"/>
</dbReference>
<dbReference type="KEGG" id="kpul:GXN76_12615"/>